<reference evidence="2" key="2">
    <citation type="journal article" date="2008" name="Nucleic Acids Res.">
        <title>The rice annotation project database (RAP-DB): 2008 update.</title>
        <authorList>
            <consortium name="The rice annotation project (RAP)"/>
        </authorList>
    </citation>
    <scope>GENOME REANNOTATION</scope>
    <source>
        <strain evidence="2">cv. Nipponbare</strain>
    </source>
</reference>
<evidence type="ECO:0000313" key="1">
    <source>
        <dbReference type="EMBL" id="BAD22339.1"/>
    </source>
</evidence>
<name>Q6K3Y8_ORYSJ</name>
<gene>
    <name evidence="1" type="primary">P0574F11.28</name>
</gene>
<protein>
    <submittedName>
        <fullName evidence="1">Uncharacterized protein</fullName>
    </submittedName>
</protein>
<dbReference type="Proteomes" id="UP000000763">
    <property type="component" value="Chromosome 9"/>
</dbReference>
<sequence>MQTEVEPIPLADIGLAGKEVDIDNSSYPLGNYEGSAGYYAPSAQEQPEALLCHPAVRGEPNVPGQLGLNIVVQADHQALQTRPMRLLTPGAESAERFAVLTESIGSAAEAAALVVFAELVARPVAGLVLQPAELEVSVESAAAELDQPHVEAAKTWQQLDLGLVDSQPAHYAVDALSLTTEGSSAGLAP</sequence>
<organism evidence="1 2">
    <name type="scientific">Oryza sativa subsp. japonica</name>
    <name type="common">Rice</name>
    <dbReference type="NCBI Taxonomy" id="39947"/>
    <lineage>
        <taxon>Eukaryota</taxon>
        <taxon>Viridiplantae</taxon>
        <taxon>Streptophyta</taxon>
        <taxon>Embryophyta</taxon>
        <taxon>Tracheophyta</taxon>
        <taxon>Spermatophyta</taxon>
        <taxon>Magnoliopsida</taxon>
        <taxon>Liliopsida</taxon>
        <taxon>Poales</taxon>
        <taxon>Poaceae</taxon>
        <taxon>BOP clade</taxon>
        <taxon>Oryzoideae</taxon>
        <taxon>Oryzeae</taxon>
        <taxon>Oryzinae</taxon>
        <taxon>Oryza</taxon>
        <taxon>Oryza sativa</taxon>
    </lineage>
</organism>
<proteinExistence type="predicted"/>
<dbReference type="AlphaFoldDB" id="Q6K3Y8"/>
<evidence type="ECO:0000313" key="2">
    <source>
        <dbReference type="Proteomes" id="UP000000763"/>
    </source>
</evidence>
<reference evidence="2" key="1">
    <citation type="journal article" date="2005" name="Nature">
        <title>The map-based sequence of the rice genome.</title>
        <authorList>
            <consortium name="International rice genome sequencing project (IRGSP)"/>
            <person name="Matsumoto T."/>
            <person name="Wu J."/>
            <person name="Kanamori H."/>
            <person name="Katayose Y."/>
            <person name="Fujisawa M."/>
            <person name="Namiki N."/>
            <person name="Mizuno H."/>
            <person name="Yamamoto K."/>
            <person name="Antonio B.A."/>
            <person name="Baba T."/>
            <person name="Sakata K."/>
            <person name="Nagamura Y."/>
            <person name="Aoki H."/>
            <person name="Arikawa K."/>
            <person name="Arita K."/>
            <person name="Bito T."/>
            <person name="Chiden Y."/>
            <person name="Fujitsuka N."/>
            <person name="Fukunaka R."/>
            <person name="Hamada M."/>
            <person name="Harada C."/>
            <person name="Hayashi A."/>
            <person name="Hijishita S."/>
            <person name="Honda M."/>
            <person name="Hosokawa S."/>
            <person name="Ichikawa Y."/>
            <person name="Idonuma A."/>
            <person name="Iijima M."/>
            <person name="Ikeda M."/>
            <person name="Ikeno M."/>
            <person name="Ito K."/>
            <person name="Ito S."/>
            <person name="Ito T."/>
            <person name="Ito Y."/>
            <person name="Ito Y."/>
            <person name="Iwabuchi A."/>
            <person name="Kamiya K."/>
            <person name="Karasawa W."/>
            <person name="Kurita K."/>
            <person name="Katagiri S."/>
            <person name="Kikuta A."/>
            <person name="Kobayashi H."/>
            <person name="Kobayashi N."/>
            <person name="Machita K."/>
            <person name="Maehara T."/>
            <person name="Masukawa M."/>
            <person name="Mizubayashi T."/>
            <person name="Mukai Y."/>
            <person name="Nagasaki H."/>
            <person name="Nagata Y."/>
            <person name="Naito S."/>
            <person name="Nakashima M."/>
            <person name="Nakama Y."/>
            <person name="Nakamichi Y."/>
            <person name="Nakamura M."/>
            <person name="Meguro A."/>
            <person name="Negishi M."/>
            <person name="Ohta I."/>
            <person name="Ohta T."/>
            <person name="Okamoto M."/>
            <person name="Ono N."/>
            <person name="Saji S."/>
            <person name="Sakaguchi M."/>
            <person name="Sakai K."/>
            <person name="Shibata M."/>
            <person name="Shimokawa T."/>
            <person name="Song J."/>
            <person name="Takazaki Y."/>
            <person name="Terasawa K."/>
            <person name="Tsugane M."/>
            <person name="Tsuji K."/>
            <person name="Ueda S."/>
            <person name="Waki K."/>
            <person name="Yamagata H."/>
            <person name="Yamamoto M."/>
            <person name="Yamamoto S."/>
            <person name="Yamane H."/>
            <person name="Yoshiki S."/>
            <person name="Yoshihara R."/>
            <person name="Yukawa K."/>
            <person name="Zhong H."/>
            <person name="Yano M."/>
            <person name="Yuan Q."/>
            <person name="Ouyang S."/>
            <person name="Liu J."/>
            <person name="Jones K.M."/>
            <person name="Gansberger K."/>
            <person name="Moffat K."/>
            <person name="Hill J."/>
            <person name="Bera J."/>
            <person name="Fadrosh D."/>
            <person name="Jin S."/>
            <person name="Johri S."/>
            <person name="Kim M."/>
            <person name="Overton L."/>
            <person name="Reardon M."/>
            <person name="Tsitrin T."/>
            <person name="Vuong H."/>
            <person name="Weaver B."/>
            <person name="Ciecko A."/>
            <person name="Tallon L."/>
            <person name="Jackson J."/>
            <person name="Pai G."/>
            <person name="Aken S.V."/>
            <person name="Utterback T."/>
            <person name="Reidmuller S."/>
            <person name="Feldblyum T."/>
            <person name="Hsiao J."/>
            <person name="Zismann V."/>
            <person name="Iobst S."/>
            <person name="de Vazeille A.R."/>
            <person name="Buell C.R."/>
            <person name="Ying K."/>
            <person name="Li Y."/>
            <person name="Lu T."/>
            <person name="Huang Y."/>
            <person name="Zhao Q."/>
            <person name="Feng Q."/>
            <person name="Zhang L."/>
            <person name="Zhu J."/>
            <person name="Weng Q."/>
            <person name="Mu J."/>
            <person name="Lu Y."/>
            <person name="Fan D."/>
            <person name="Liu Y."/>
            <person name="Guan J."/>
            <person name="Zhang Y."/>
            <person name="Yu S."/>
            <person name="Liu X."/>
            <person name="Zhang Y."/>
            <person name="Hong G."/>
            <person name="Han B."/>
            <person name="Choisne N."/>
            <person name="Demange N."/>
            <person name="Orjeda G."/>
            <person name="Samain S."/>
            <person name="Cattolico L."/>
            <person name="Pelletier E."/>
            <person name="Couloux A."/>
            <person name="Segurens B."/>
            <person name="Wincker P."/>
            <person name="D'Hont A."/>
            <person name="Scarpelli C."/>
            <person name="Weissenbach J."/>
            <person name="Salanoubat M."/>
            <person name="Quetier F."/>
            <person name="Yu Y."/>
            <person name="Kim H.R."/>
            <person name="Rambo T."/>
            <person name="Currie J."/>
            <person name="Collura K."/>
            <person name="Luo M."/>
            <person name="Yang T."/>
            <person name="Ammiraju J.S.S."/>
            <person name="Engler F."/>
            <person name="Soderlund C."/>
            <person name="Wing R.A."/>
            <person name="Palmer L.E."/>
            <person name="de la Bastide M."/>
            <person name="Spiegel L."/>
            <person name="Nascimento L."/>
            <person name="Zutavern T."/>
            <person name="O'Shaughnessy A."/>
            <person name="Dike S."/>
            <person name="Dedhia N."/>
            <person name="Preston R."/>
            <person name="Balija V."/>
            <person name="McCombie W.R."/>
            <person name="Chow T."/>
            <person name="Chen H."/>
            <person name="Chung M."/>
            <person name="Chen C."/>
            <person name="Shaw J."/>
            <person name="Wu H."/>
            <person name="Hsiao K."/>
            <person name="Chao Y."/>
            <person name="Chu M."/>
            <person name="Cheng C."/>
            <person name="Hour A."/>
            <person name="Lee P."/>
            <person name="Lin S."/>
            <person name="Lin Y."/>
            <person name="Liou J."/>
            <person name="Liu S."/>
            <person name="Hsing Y."/>
            <person name="Raghuvanshi S."/>
            <person name="Mohanty A."/>
            <person name="Bharti A.K."/>
            <person name="Gaur A."/>
            <person name="Gupta V."/>
            <person name="Kumar D."/>
            <person name="Ravi V."/>
            <person name="Vij S."/>
            <person name="Kapur A."/>
            <person name="Khurana P."/>
            <person name="Khurana P."/>
            <person name="Khurana J.P."/>
            <person name="Tyagi A.K."/>
            <person name="Gaikwad K."/>
            <person name="Singh A."/>
            <person name="Dalal V."/>
            <person name="Srivastava S."/>
            <person name="Dixit A."/>
            <person name="Pal A.K."/>
            <person name="Ghazi I.A."/>
            <person name="Yadav M."/>
            <person name="Pandit A."/>
            <person name="Bhargava A."/>
            <person name="Sureshbabu K."/>
            <person name="Batra K."/>
            <person name="Sharma T.R."/>
            <person name="Mohapatra T."/>
            <person name="Singh N.K."/>
            <person name="Messing J."/>
            <person name="Nelson A.B."/>
            <person name="Fuks G."/>
            <person name="Kavchok S."/>
            <person name="Keizer G."/>
            <person name="Linton E."/>
            <person name="Llaca V."/>
            <person name="Song R."/>
            <person name="Tanyolac B."/>
            <person name="Young S."/>
            <person name="Ho-Il K."/>
            <person name="Hahn J.H."/>
            <person name="Sangsakoo G."/>
            <person name="Vanavichit A."/>
            <person name="de Mattos Luiz.A.T."/>
            <person name="Zimmer P.D."/>
            <person name="Malone G."/>
            <person name="Dellagostin O."/>
            <person name="de Oliveira A.C."/>
            <person name="Bevan M."/>
            <person name="Bancroft I."/>
            <person name="Minx P."/>
            <person name="Cordum H."/>
            <person name="Wilson R."/>
            <person name="Cheng Z."/>
            <person name="Jin W."/>
            <person name="Jiang J."/>
            <person name="Leong S.A."/>
            <person name="Iwama H."/>
            <person name="Gojobori T."/>
            <person name="Itoh T."/>
            <person name="Niimura Y."/>
            <person name="Fujii Y."/>
            <person name="Habara T."/>
            <person name="Sakai H."/>
            <person name="Sato Y."/>
            <person name="Wilson G."/>
            <person name="Kumar K."/>
            <person name="McCouch S."/>
            <person name="Juretic N."/>
            <person name="Hoen D."/>
            <person name="Wright S."/>
            <person name="Bruskiewich R."/>
            <person name="Bureau T."/>
            <person name="Miyao A."/>
            <person name="Hirochika H."/>
            <person name="Nishikawa T."/>
            <person name="Kadowaki K."/>
            <person name="Sugiura M."/>
            <person name="Burr B."/>
            <person name="Sasaki T."/>
        </authorList>
    </citation>
    <scope>NUCLEOTIDE SEQUENCE [LARGE SCALE GENOMIC DNA]</scope>
    <source>
        <strain evidence="2">cv. Nipponbare</strain>
    </source>
</reference>
<accession>Q6K3Y8</accession>
<dbReference type="EMBL" id="AP005590">
    <property type="protein sequence ID" value="BAD22339.1"/>
    <property type="molecule type" value="Genomic_DNA"/>
</dbReference>